<dbReference type="RefSeq" id="WP_210870096.1">
    <property type="nucleotide sequence ID" value="NZ_JAGPNL010000002.1"/>
</dbReference>
<dbReference type="EMBL" id="JAGPNL010000002">
    <property type="protein sequence ID" value="MBQ0826633.1"/>
    <property type="molecule type" value="Genomic_DNA"/>
</dbReference>
<name>A0A941B6Q7_9ACTN</name>
<sequence>MTGPLPPAPQGPFLAAAPVVRTHRLALGLQVVDALRGEPADVAVAVEEVPPSHAMPRPAVREAAAALYNPGMGLPRLTRGRHPGRFRLLFGDRVAPPVRVRVYDTARRFVPRRLEVPFASLAAVLAEEASGARPAARARRIAVFPGTAYSPQGNATGVRGRVVGPTGGPVRWVRVTAWHSALGTVLGHAHGDDRGEFLLVLGVPPTSHASPSGSAFTVRLTLAARSTPPPAGSAVTRHDPFADLPLEVLPPVGTPDDVSDGMTVPDAHAARSTVVVPLLLGRLVSPPSPFILP</sequence>
<accession>A0A941B6Q7</accession>
<protein>
    <submittedName>
        <fullName evidence="1">Uncharacterized protein</fullName>
    </submittedName>
</protein>
<evidence type="ECO:0000313" key="2">
    <source>
        <dbReference type="Proteomes" id="UP000677875"/>
    </source>
</evidence>
<dbReference type="AlphaFoldDB" id="A0A941B6Q7"/>
<proteinExistence type="predicted"/>
<organism evidence="1 2">
    <name type="scientific">Streptomyces tagetis</name>
    <dbReference type="NCBI Taxonomy" id="2820809"/>
    <lineage>
        <taxon>Bacteria</taxon>
        <taxon>Bacillati</taxon>
        <taxon>Actinomycetota</taxon>
        <taxon>Actinomycetes</taxon>
        <taxon>Kitasatosporales</taxon>
        <taxon>Streptomycetaceae</taxon>
        <taxon>Streptomyces</taxon>
    </lineage>
</organism>
<keyword evidence="2" id="KW-1185">Reference proteome</keyword>
<reference evidence="1" key="1">
    <citation type="submission" date="2021-04" db="EMBL/GenBank/DDBJ databases">
        <title>Genome seq and assembly of Streptomyces sp. RG38.</title>
        <authorList>
            <person name="Chhetri G."/>
        </authorList>
    </citation>
    <scope>NUCLEOTIDE SEQUENCE</scope>
    <source>
        <strain evidence="1">RG38</strain>
    </source>
</reference>
<gene>
    <name evidence="1" type="ORF">J5Y05_08940</name>
</gene>
<dbReference type="Proteomes" id="UP000677875">
    <property type="component" value="Unassembled WGS sequence"/>
</dbReference>
<evidence type="ECO:0000313" key="1">
    <source>
        <dbReference type="EMBL" id="MBQ0826633.1"/>
    </source>
</evidence>
<comment type="caution">
    <text evidence="1">The sequence shown here is derived from an EMBL/GenBank/DDBJ whole genome shotgun (WGS) entry which is preliminary data.</text>
</comment>